<evidence type="ECO:0000259" key="2">
    <source>
        <dbReference type="Pfam" id="PF09350"/>
    </source>
</evidence>
<accession>A0ABT9W2P3</accession>
<dbReference type="RefSeq" id="WP_307396471.1">
    <property type="nucleotide sequence ID" value="NZ_BAAADK010000001.1"/>
</dbReference>
<dbReference type="Pfam" id="PF09350">
    <property type="entry name" value="DJC28_CD"/>
    <property type="match status" value="1"/>
</dbReference>
<evidence type="ECO:0000256" key="1">
    <source>
        <dbReference type="SAM" id="MobiDB-lite"/>
    </source>
</evidence>
<reference evidence="3 4" key="1">
    <citation type="submission" date="2023-07" db="EMBL/GenBank/DDBJ databases">
        <title>Genomic Encyclopedia of Type Strains, Phase IV (KMG-IV): sequencing the most valuable type-strain genomes for metagenomic binning, comparative biology and taxonomic classification.</title>
        <authorList>
            <person name="Goeker M."/>
        </authorList>
    </citation>
    <scope>NUCLEOTIDE SEQUENCE [LARGE SCALE GENOMIC DNA]</scope>
    <source>
        <strain evidence="3 4">DSM 12751</strain>
    </source>
</reference>
<evidence type="ECO:0000313" key="3">
    <source>
        <dbReference type="EMBL" id="MDQ0167508.1"/>
    </source>
</evidence>
<gene>
    <name evidence="3" type="ORF">J2S11_003433</name>
</gene>
<keyword evidence="4" id="KW-1185">Reference proteome</keyword>
<sequence>MSNNNHNFDLKNQNNQQKARVNEDQAQPKYQSWMDTIYNDYVASGGMDDLPGKGNPLNLQNKDALQSVLEEAGYIPQWLELQHKIRDQLLDLIKRKDSLDEQSLQAEVIKLNQQIAKFNSEVPNAQLQKTRIFPDIMEKQVKHWL</sequence>
<protein>
    <recommendedName>
        <fullName evidence="2">DnaJ homologue subfamily C member 28 conserved domain-containing protein</fullName>
    </recommendedName>
</protein>
<dbReference type="EMBL" id="JAUSTY010000016">
    <property type="protein sequence ID" value="MDQ0167508.1"/>
    <property type="molecule type" value="Genomic_DNA"/>
</dbReference>
<dbReference type="InterPro" id="IPR018961">
    <property type="entry name" value="DnaJ_homolog_subfam-C_membr-28"/>
</dbReference>
<feature type="region of interest" description="Disordered" evidence="1">
    <location>
        <begin position="1"/>
        <end position="27"/>
    </location>
</feature>
<dbReference type="Proteomes" id="UP001235840">
    <property type="component" value="Unassembled WGS sequence"/>
</dbReference>
<name>A0ABT9W2P3_9BACI</name>
<comment type="caution">
    <text evidence="3">The sequence shown here is derived from an EMBL/GenBank/DDBJ whole genome shotgun (WGS) entry which is preliminary data.</text>
</comment>
<feature type="domain" description="DnaJ homologue subfamily C member 28 conserved" evidence="2">
    <location>
        <begin position="43"/>
        <end position="88"/>
    </location>
</feature>
<organism evidence="3 4">
    <name type="scientific">Caldalkalibacillus horti</name>
    <dbReference type="NCBI Taxonomy" id="77523"/>
    <lineage>
        <taxon>Bacteria</taxon>
        <taxon>Bacillati</taxon>
        <taxon>Bacillota</taxon>
        <taxon>Bacilli</taxon>
        <taxon>Bacillales</taxon>
        <taxon>Bacillaceae</taxon>
        <taxon>Caldalkalibacillus</taxon>
    </lineage>
</organism>
<proteinExistence type="predicted"/>
<evidence type="ECO:0000313" key="4">
    <source>
        <dbReference type="Proteomes" id="UP001235840"/>
    </source>
</evidence>